<protein>
    <recommendedName>
        <fullName evidence="1">non-specific protein-tyrosine kinase</fullName>
        <ecNumber evidence="1">2.7.10.2</ecNumber>
    </recommendedName>
</protein>
<dbReference type="VEuPathDB" id="VectorBase:ADAC003474"/>
<dbReference type="PRINTS" id="PR00401">
    <property type="entry name" value="SH2DOMAIN"/>
</dbReference>
<feature type="compositionally biased region" description="Low complexity" evidence="14">
    <location>
        <begin position="792"/>
        <end position="805"/>
    </location>
</feature>
<feature type="domain" description="Protein kinase" evidence="16">
    <location>
        <begin position="1472"/>
        <end position="1725"/>
    </location>
</feature>
<dbReference type="SMART" id="SM00252">
    <property type="entry name" value="SH2"/>
    <property type="match status" value="1"/>
</dbReference>
<dbReference type="PANTHER" id="PTHR24418">
    <property type="entry name" value="TYROSINE-PROTEIN KINASE"/>
    <property type="match status" value="1"/>
</dbReference>
<keyword evidence="2" id="KW-0728">SH3 domain</keyword>
<keyword evidence="10" id="KW-0829">Tyrosine-protein kinase</keyword>
<dbReference type="GO" id="GO:0007424">
    <property type="term" value="P:open tracheal system development"/>
    <property type="evidence" value="ECO:0007669"/>
    <property type="project" value="UniProtKB-ARBA"/>
</dbReference>
<dbReference type="VEuPathDB" id="VectorBase:ADAR2_010290"/>
<dbReference type="SMART" id="SM00219">
    <property type="entry name" value="TyrKc"/>
    <property type="match status" value="1"/>
</dbReference>
<keyword evidence="4" id="KW-0808">Transferase</keyword>
<feature type="region of interest" description="Disordered" evidence="14">
    <location>
        <begin position="778"/>
        <end position="811"/>
    </location>
</feature>
<feature type="compositionally biased region" description="Pro residues" evidence="14">
    <location>
        <begin position="552"/>
        <end position="561"/>
    </location>
</feature>
<dbReference type="Pfam" id="PF07714">
    <property type="entry name" value="PK_Tyr_Ser-Thr"/>
    <property type="match status" value="1"/>
</dbReference>
<comment type="catalytic activity">
    <reaction evidence="11">
        <text>L-tyrosyl-[protein] + ATP = O-phospho-L-tyrosyl-[protein] + ADP + H(+)</text>
        <dbReference type="Rhea" id="RHEA:10596"/>
        <dbReference type="Rhea" id="RHEA-COMP:10136"/>
        <dbReference type="Rhea" id="RHEA-COMP:20101"/>
        <dbReference type="ChEBI" id="CHEBI:15378"/>
        <dbReference type="ChEBI" id="CHEBI:30616"/>
        <dbReference type="ChEBI" id="CHEBI:46858"/>
        <dbReference type="ChEBI" id="CHEBI:61978"/>
        <dbReference type="ChEBI" id="CHEBI:456216"/>
        <dbReference type="EC" id="2.7.10.2"/>
    </reaction>
</comment>
<evidence type="ECO:0000256" key="14">
    <source>
        <dbReference type="SAM" id="MobiDB-lite"/>
    </source>
</evidence>
<dbReference type="InterPro" id="IPR000980">
    <property type="entry name" value="SH2"/>
</dbReference>
<dbReference type="GO" id="GO:0007435">
    <property type="term" value="P:salivary gland morphogenesis"/>
    <property type="evidence" value="ECO:0007669"/>
    <property type="project" value="UniProtKB-ARBA"/>
</dbReference>
<dbReference type="CDD" id="cd05068">
    <property type="entry name" value="PTKc_Frk_like"/>
    <property type="match status" value="1"/>
</dbReference>
<dbReference type="InterPro" id="IPR020635">
    <property type="entry name" value="Tyr_kinase_cat_dom"/>
</dbReference>
<dbReference type="SUPFAM" id="SSF56112">
    <property type="entry name" value="Protein kinase-like (PK-like)"/>
    <property type="match status" value="1"/>
</dbReference>
<dbReference type="EC" id="2.7.10.2" evidence="1"/>
<dbReference type="GO" id="GO:0005524">
    <property type="term" value="F:ATP binding"/>
    <property type="evidence" value="ECO:0007669"/>
    <property type="project" value="UniProtKB-UniRule"/>
</dbReference>
<dbReference type="GO" id="GO:0002009">
    <property type="term" value="P:morphogenesis of an epithelium"/>
    <property type="evidence" value="ECO:0007669"/>
    <property type="project" value="UniProtKB-ARBA"/>
</dbReference>
<dbReference type="VEuPathDB" id="VectorBase:ADAC003475"/>
<keyword evidence="8 13" id="KW-0067">ATP-binding</keyword>
<accession>A0A2M4CYY2</accession>
<feature type="region of interest" description="Disordered" evidence="14">
    <location>
        <begin position="729"/>
        <end position="748"/>
    </location>
</feature>
<evidence type="ECO:0000259" key="15">
    <source>
        <dbReference type="PROSITE" id="PS50001"/>
    </source>
</evidence>
<evidence type="ECO:0000256" key="10">
    <source>
        <dbReference type="ARBA" id="ARBA00023137"/>
    </source>
</evidence>
<feature type="region of interest" description="Disordered" evidence="14">
    <location>
        <begin position="209"/>
        <end position="253"/>
    </location>
</feature>
<dbReference type="InterPro" id="IPR001245">
    <property type="entry name" value="Ser-Thr/Tyr_kinase_cat_dom"/>
</dbReference>
<feature type="compositionally biased region" description="Basic and acidic residues" evidence="14">
    <location>
        <begin position="214"/>
        <end position="234"/>
    </location>
</feature>
<feature type="region of interest" description="Disordered" evidence="14">
    <location>
        <begin position="696"/>
        <end position="719"/>
    </location>
</feature>
<feature type="region of interest" description="Disordered" evidence="14">
    <location>
        <begin position="629"/>
        <end position="669"/>
    </location>
</feature>
<keyword evidence="5" id="KW-0519">Myristate</keyword>
<dbReference type="PROSITE" id="PS00109">
    <property type="entry name" value="PROTEIN_KINASE_TYR"/>
    <property type="match status" value="1"/>
</dbReference>
<dbReference type="GO" id="GO:0004715">
    <property type="term" value="F:non-membrane spanning protein tyrosine kinase activity"/>
    <property type="evidence" value="ECO:0007669"/>
    <property type="project" value="UniProtKB-EC"/>
</dbReference>
<feature type="region of interest" description="Disordered" evidence="14">
    <location>
        <begin position="1087"/>
        <end position="1110"/>
    </location>
</feature>
<feature type="domain" description="SH2" evidence="15">
    <location>
        <begin position="1354"/>
        <end position="1446"/>
    </location>
</feature>
<feature type="compositionally biased region" description="Acidic residues" evidence="14">
    <location>
        <begin position="651"/>
        <end position="662"/>
    </location>
</feature>
<keyword evidence="9 12" id="KW-0727">SH2 domain</keyword>
<feature type="region of interest" description="Disordered" evidence="14">
    <location>
        <begin position="404"/>
        <end position="428"/>
    </location>
</feature>
<dbReference type="PROSITE" id="PS50011">
    <property type="entry name" value="PROTEIN_KINASE_DOM"/>
    <property type="match status" value="1"/>
</dbReference>
<dbReference type="PROSITE" id="PS50001">
    <property type="entry name" value="SH2"/>
    <property type="match status" value="1"/>
</dbReference>
<dbReference type="EMBL" id="GGFL01006233">
    <property type="protein sequence ID" value="MBW70411.1"/>
    <property type="molecule type" value="Transcribed_RNA"/>
</dbReference>
<dbReference type="Gene3D" id="1.10.510.10">
    <property type="entry name" value="Transferase(Phosphotransferase) domain 1"/>
    <property type="match status" value="1"/>
</dbReference>
<keyword evidence="6 13" id="KW-0547">Nucleotide-binding</keyword>
<proteinExistence type="predicted"/>
<feature type="compositionally biased region" description="Low complexity" evidence="14">
    <location>
        <begin position="573"/>
        <end position="592"/>
    </location>
</feature>
<dbReference type="FunFam" id="3.30.505.10:FF:000044">
    <property type="entry name" value="Tyrosine-protein kinase"/>
    <property type="match status" value="1"/>
</dbReference>
<dbReference type="PROSITE" id="PS00107">
    <property type="entry name" value="PROTEIN_KINASE_ATP"/>
    <property type="match status" value="1"/>
</dbReference>
<feature type="region of interest" description="Disordered" evidence="14">
    <location>
        <begin position="487"/>
        <end position="515"/>
    </location>
</feature>
<name>A0A2M4CYY2_ANODA</name>
<feature type="compositionally biased region" description="Low complexity" evidence="14">
    <location>
        <begin position="143"/>
        <end position="152"/>
    </location>
</feature>
<dbReference type="InterPro" id="IPR036860">
    <property type="entry name" value="SH2_dom_sf"/>
</dbReference>
<evidence type="ECO:0000313" key="17">
    <source>
        <dbReference type="EMBL" id="MBW70411.1"/>
    </source>
</evidence>
<dbReference type="InterPro" id="IPR008266">
    <property type="entry name" value="Tyr_kinase_AS"/>
</dbReference>
<dbReference type="Gene3D" id="3.30.505.10">
    <property type="entry name" value="SH2 domain"/>
    <property type="match status" value="1"/>
</dbReference>
<organism evidence="17">
    <name type="scientific">Anopheles darlingi</name>
    <name type="common">Mosquito</name>
    <dbReference type="NCBI Taxonomy" id="43151"/>
    <lineage>
        <taxon>Eukaryota</taxon>
        <taxon>Metazoa</taxon>
        <taxon>Ecdysozoa</taxon>
        <taxon>Arthropoda</taxon>
        <taxon>Hexapoda</taxon>
        <taxon>Insecta</taxon>
        <taxon>Pterygota</taxon>
        <taxon>Neoptera</taxon>
        <taxon>Endopterygota</taxon>
        <taxon>Diptera</taxon>
        <taxon>Nematocera</taxon>
        <taxon>Culicoidea</taxon>
        <taxon>Culicidae</taxon>
        <taxon>Anophelinae</taxon>
        <taxon>Anopheles</taxon>
    </lineage>
</organism>
<evidence type="ECO:0000256" key="13">
    <source>
        <dbReference type="PROSITE-ProRule" id="PRU10141"/>
    </source>
</evidence>
<feature type="region of interest" description="Disordered" evidence="14">
    <location>
        <begin position="92"/>
        <end position="170"/>
    </location>
</feature>
<keyword evidence="5" id="KW-0449">Lipoprotein</keyword>
<dbReference type="InterPro" id="IPR000719">
    <property type="entry name" value="Prot_kinase_dom"/>
</dbReference>
<feature type="region of interest" description="Disordered" evidence="14">
    <location>
        <begin position="541"/>
        <end position="597"/>
    </location>
</feature>
<evidence type="ECO:0000256" key="5">
    <source>
        <dbReference type="ARBA" id="ARBA00022707"/>
    </source>
</evidence>
<evidence type="ECO:0000256" key="9">
    <source>
        <dbReference type="ARBA" id="ARBA00022999"/>
    </source>
</evidence>
<evidence type="ECO:0000256" key="11">
    <source>
        <dbReference type="ARBA" id="ARBA00051245"/>
    </source>
</evidence>
<evidence type="ECO:0000256" key="12">
    <source>
        <dbReference type="PROSITE-ProRule" id="PRU00191"/>
    </source>
</evidence>
<dbReference type="SUPFAM" id="SSF55550">
    <property type="entry name" value="SH2 domain"/>
    <property type="match status" value="1"/>
</dbReference>
<keyword evidence="7 17" id="KW-0418">Kinase</keyword>
<dbReference type="GO" id="GO:0030036">
    <property type="term" value="P:actin cytoskeleton organization"/>
    <property type="evidence" value="ECO:0007669"/>
    <property type="project" value="UniProtKB-ARBA"/>
</dbReference>
<dbReference type="FunFam" id="1.10.510.10:FF:000553">
    <property type="entry name" value="Tyrosine-protein kinase"/>
    <property type="match status" value="1"/>
</dbReference>
<dbReference type="InterPro" id="IPR011009">
    <property type="entry name" value="Kinase-like_dom_sf"/>
</dbReference>
<feature type="binding site" evidence="13">
    <location>
        <position position="1500"/>
    </location>
    <ligand>
        <name>ATP</name>
        <dbReference type="ChEBI" id="CHEBI:30616"/>
    </ligand>
</feature>
<dbReference type="PRINTS" id="PR00109">
    <property type="entry name" value="TYRKINASE"/>
</dbReference>
<dbReference type="FunFam" id="3.30.200.20:FF:000053">
    <property type="entry name" value="Tyrosine-protein kinase"/>
    <property type="match status" value="1"/>
</dbReference>
<feature type="compositionally biased region" description="Low complexity" evidence="14">
    <location>
        <begin position="707"/>
        <end position="719"/>
    </location>
</feature>
<evidence type="ECO:0000256" key="8">
    <source>
        <dbReference type="ARBA" id="ARBA00022840"/>
    </source>
</evidence>
<dbReference type="Pfam" id="PF00017">
    <property type="entry name" value="SH2"/>
    <property type="match status" value="1"/>
</dbReference>
<dbReference type="InterPro" id="IPR017441">
    <property type="entry name" value="Protein_kinase_ATP_BS"/>
</dbReference>
<feature type="compositionally biased region" description="Low complexity" evidence="14">
    <location>
        <begin position="501"/>
        <end position="513"/>
    </location>
</feature>
<dbReference type="InterPro" id="IPR050198">
    <property type="entry name" value="Non-receptor_tyrosine_kinases"/>
</dbReference>
<dbReference type="CDD" id="cd10370">
    <property type="entry name" value="SH2_Src_Src42"/>
    <property type="match status" value="1"/>
</dbReference>
<evidence type="ECO:0000259" key="16">
    <source>
        <dbReference type="PROSITE" id="PS50011"/>
    </source>
</evidence>
<evidence type="ECO:0000256" key="6">
    <source>
        <dbReference type="ARBA" id="ARBA00022741"/>
    </source>
</evidence>
<sequence>MSAVPVVWCSDPNSSEKKQPFALQGIQLQGNITEKHVLAMKELISAASEGRLLLPTDGAIVLLDCGLSIGSMVIEGKAGKEVAAAAAAAGAGAGGNHKSMLPPCSPPQPSPPSSSPPSSSSSSSPAMISNNCDPSVTDGDGAGDAASADSNHSGGGDGGLSNSSDESADRIANSQQLAMVSSGGGDGRRLQRLEATERLRVLLEQQLGCGGAAARRDNDPDETTERTVHQHHEQQEDDGGGGGGGGGESAEDEQQELIAEIEKQQQQQHNLINIRREVEDCERPADGDGDGDCTGADEVYPHTTEDASVGPEHSLVTGGGPELLYEFLCCAKCMNDPTSSCSNLPNTRSRSMTALNNSSKLLSRVLNGRAKARLYCDPVYSISNLYFKRFINYRVAKSRPDVCRRPVTRKGSGRSDRSAGGGGLLPPDMLMPSVSKNKKHLVDGGTPLYATVNKKLKLKSRLDALRRSGNLIDSWAGLPVASNRRLRRAAEPSMAGGGGSAAMKPPGGPASAKTVRGRKQNVVLSNLAMPGLAQQIGSLQSEAANHPSSTTAPPPPPPSLPPDILVTGPGQATTTTTTKPYSSSSRKTSFDSTCTVSSMDSGFIDQQQRQQLKQLQQLQQQQQQLQQQQQQFLATAADDDEEEEERRAKEEQDEEEEREDDAGDRLNDLSNLQIKECLVTQSRNRRKSYEEFKSLFRSSPDVGGGAPADTTTTTSGHAGRGPAVVAVAAPSPPPAARNTAGLPLPSLDEKENVKARRKSYEEFKALVKICDTSFSSLKSTAEEEGGPEDVQSKAATLPASPPSSATGNLFKMKRKNSRRLSLKKLSKPLANGLLRSESLSSGRTSGGGVGSEPEVKGSTIYDILRSGRKHSMPAAMVTSSGATTVTAAALTREEIYRKNYKIYDKLISYSSKAYKRYDKYMTYGTIYEILHRKSDAADDVFLRKRALSEKFAKRKLGAGGGEADGVGTASAHYCSMKLGTIYDIVQGRHQSHQSQRSSSAGEAVPATLSTIYDIIHTKKVSDGSNNSGSSPKMAAAVRNRFLVKKITEEELQLSHAREQATTVADKVRMLDTTSDRKASDDAGKLVVADMVGPPSPDYTTPKVTGNGKKPTISRTRRFSNILSYTSSSPKTTSTTKTTTSAVINDQPASLASPRLKQIAASDEDLYKSAAAKQKLNTHHLAPSATMIQQLPLLSVDELYARIGKMRKSATVSSALCSKIDEVVGEADLTAAVDNGGFRQLLAGAGGGLTSRNPQLLLRVPEDQHLSVRRLATDDRDALAVPHPGPIFKSNSLDMLAPKKLSRTARWSRQMQEAATSPIRKLSPLIMPKKAAQQKKSTRRLSEFTRGEFLNEKLWYFRKIKRIEAEKKLLLPENEHGAFLIRDSESRHNDYSLSVRDGDTVKHYRIRQLDEGGFFIARRTTFRTLQELVEHYSKDSDGLCVNLCKPCVQIEKPVTDGLSHRTRDQWEIDRTSLKFVRKLGSGQFGDVWEGLWNNTTPVAIKTLKSGTMDPKDFLAEAQIMKKLRHQKLIQLYAVCTLEEPIYIITELMKHGSLLDFLQGKGRSLKLPQLIDMAAQIAAGMAYLESQNYIHRDLAARNVLVGDNNIVKIADFGLARLIKEDEYEARVGARFPIKWTAPEAANYSKFSIKSDVWSFGILLTELVTYGRIPYPGMTNAEVLTQVEHGYRMPQPQNCNTPLYEIMLECWNKDPMRRPTFETLQWKLEDFFTMDPSEYKEAAPF</sequence>
<feature type="compositionally biased region" description="Low complexity" evidence="14">
    <location>
        <begin position="116"/>
        <end position="125"/>
    </location>
</feature>
<evidence type="ECO:0000256" key="4">
    <source>
        <dbReference type="ARBA" id="ARBA00022679"/>
    </source>
</evidence>
<evidence type="ECO:0000256" key="7">
    <source>
        <dbReference type="ARBA" id="ARBA00022777"/>
    </source>
</evidence>
<feature type="region of interest" description="Disordered" evidence="14">
    <location>
        <begin position="833"/>
        <end position="853"/>
    </location>
</feature>
<reference evidence="17" key="1">
    <citation type="submission" date="2018-01" db="EMBL/GenBank/DDBJ databases">
        <title>An insight into the sialome of Amazonian anophelines.</title>
        <authorList>
            <person name="Ribeiro J.M."/>
            <person name="Scarpassa V."/>
            <person name="Calvo E."/>
        </authorList>
    </citation>
    <scope>NUCLEOTIDE SEQUENCE</scope>
</reference>
<evidence type="ECO:0000256" key="2">
    <source>
        <dbReference type="ARBA" id="ARBA00022443"/>
    </source>
</evidence>
<evidence type="ECO:0000256" key="3">
    <source>
        <dbReference type="ARBA" id="ARBA00022553"/>
    </source>
</evidence>
<keyword evidence="3" id="KW-0597">Phosphoprotein</keyword>
<evidence type="ECO:0000256" key="1">
    <source>
        <dbReference type="ARBA" id="ARBA00011903"/>
    </source>
</evidence>
<feature type="compositionally biased region" description="Low complexity" evidence="14">
    <location>
        <begin position="833"/>
        <end position="843"/>
    </location>
</feature>
<feature type="compositionally biased region" description="Pro residues" evidence="14">
    <location>
        <begin position="103"/>
        <end position="115"/>
    </location>
</feature>